<protein>
    <recommendedName>
        <fullName evidence="2">DUF6533 domain-containing protein</fullName>
    </recommendedName>
</protein>
<reference evidence="3 4" key="1">
    <citation type="journal article" date="2012" name="BMC Genomics">
        <title>Comparative genomics of the white-rot fungi, Phanerochaete carnosa and P. chrysosporium, to elucidate the genetic basis of the distinct wood types they colonize.</title>
        <authorList>
            <person name="Suzuki H."/>
            <person name="MacDonald J."/>
            <person name="Syed K."/>
            <person name="Salamov A."/>
            <person name="Hori C."/>
            <person name="Aerts A."/>
            <person name="Henrissat B."/>
            <person name="Wiebenga A."/>
            <person name="vanKuyk P.A."/>
            <person name="Barry K."/>
            <person name="Lindquist E."/>
            <person name="LaButti K."/>
            <person name="Lapidus A."/>
            <person name="Lucas S."/>
            <person name="Coutinho P."/>
            <person name="Gong Y."/>
            <person name="Samejima M."/>
            <person name="Mahadevan R."/>
            <person name="Abou-Zaid M."/>
            <person name="de Vries R.P."/>
            <person name="Igarashi K."/>
            <person name="Yadav J.S."/>
            <person name="Grigoriev I.V."/>
            <person name="Master E.R."/>
        </authorList>
    </citation>
    <scope>NUCLEOTIDE SEQUENCE [LARGE SCALE GENOMIC DNA]</scope>
    <source>
        <strain evidence="3 4">HHB-10118-sp</strain>
    </source>
</reference>
<keyword evidence="4" id="KW-1185">Reference proteome</keyword>
<keyword evidence="1" id="KW-0472">Membrane</keyword>
<dbReference type="RefSeq" id="XP_007403372.1">
    <property type="nucleotide sequence ID" value="XM_007403310.1"/>
</dbReference>
<dbReference type="HOGENOM" id="CLU_159695_0_0_1"/>
<evidence type="ECO:0000256" key="1">
    <source>
        <dbReference type="SAM" id="Phobius"/>
    </source>
</evidence>
<feature type="transmembrane region" description="Helical" evidence="1">
    <location>
        <begin position="60"/>
        <end position="82"/>
    </location>
</feature>
<keyword evidence="1" id="KW-0812">Transmembrane</keyword>
<sequence>IIYEFLITIGDEIEIVWRKPITASSVLLGSVRWCLLLTAILNLAPSTPNNLENSCTPLQILTWVLNLIGFVQIALFSALRVFAIWDRSYVWSLVVFVLSIVPFATN</sequence>
<feature type="non-terminal residue" evidence="3">
    <location>
        <position position="1"/>
    </location>
</feature>
<gene>
    <name evidence="3" type="ORF">PHACADRAFT_77010</name>
</gene>
<dbReference type="EMBL" id="JH931465">
    <property type="protein sequence ID" value="EKM48076.1"/>
    <property type="molecule type" value="Genomic_DNA"/>
</dbReference>
<evidence type="ECO:0000259" key="2">
    <source>
        <dbReference type="Pfam" id="PF20151"/>
    </source>
</evidence>
<dbReference type="KEGG" id="pco:PHACADRAFT_77010"/>
<name>K5UF47_PHACS</name>
<feature type="non-terminal residue" evidence="3">
    <location>
        <position position="106"/>
    </location>
</feature>
<feature type="transmembrane region" description="Helical" evidence="1">
    <location>
        <begin position="21"/>
        <end position="40"/>
    </location>
</feature>
<dbReference type="Pfam" id="PF20151">
    <property type="entry name" value="DUF6533"/>
    <property type="match status" value="1"/>
</dbReference>
<feature type="domain" description="DUF6533" evidence="2">
    <location>
        <begin position="1"/>
        <end position="36"/>
    </location>
</feature>
<proteinExistence type="predicted"/>
<dbReference type="InterPro" id="IPR045340">
    <property type="entry name" value="DUF6533"/>
</dbReference>
<dbReference type="AlphaFoldDB" id="K5UF47"/>
<dbReference type="InParanoid" id="K5UF47"/>
<keyword evidence="1" id="KW-1133">Transmembrane helix</keyword>
<dbReference type="OrthoDB" id="2803471at2759"/>
<organism evidence="3 4">
    <name type="scientific">Phanerochaete carnosa (strain HHB-10118-sp)</name>
    <name type="common">White-rot fungus</name>
    <name type="synonym">Peniophora carnosa</name>
    <dbReference type="NCBI Taxonomy" id="650164"/>
    <lineage>
        <taxon>Eukaryota</taxon>
        <taxon>Fungi</taxon>
        <taxon>Dikarya</taxon>
        <taxon>Basidiomycota</taxon>
        <taxon>Agaricomycotina</taxon>
        <taxon>Agaricomycetes</taxon>
        <taxon>Polyporales</taxon>
        <taxon>Phanerochaetaceae</taxon>
        <taxon>Phanerochaete</taxon>
    </lineage>
</organism>
<dbReference type="Proteomes" id="UP000008370">
    <property type="component" value="Unassembled WGS sequence"/>
</dbReference>
<evidence type="ECO:0000313" key="3">
    <source>
        <dbReference type="EMBL" id="EKM48076.1"/>
    </source>
</evidence>
<accession>K5UF47</accession>
<dbReference type="GeneID" id="18920308"/>
<evidence type="ECO:0000313" key="4">
    <source>
        <dbReference type="Proteomes" id="UP000008370"/>
    </source>
</evidence>
<feature type="transmembrane region" description="Helical" evidence="1">
    <location>
        <begin position="89"/>
        <end position="105"/>
    </location>
</feature>